<dbReference type="Proteomes" id="UP001305779">
    <property type="component" value="Unassembled WGS sequence"/>
</dbReference>
<protein>
    <submittedName>
        <fullName evidence="1">Uncharacterized protein</fullName>
    </submittedName>
</protein>
<reference evidence="1 2" key="1">
    <citation type="journal article" date="2023" name="G3 (Bethesda)">
        <title>A chromosome-level genome assembly of Zasmidium syzygii isolated from banana leaves.</title>
        <authorList>
            <person name="van Westerhoven A.C."/>
            <person name="Mehrabi R."/>
            <person name="Talebi R."/>
            <person name="Steentjes M.B.F."/>
            <person name="Corcolon B."/>
            <person name="Chong P.A."/>
            <person name="Kema G.H.J."/>
            <person name="Seidl M.F."/>
        </authorList>
    </citation>
    <scope>NUCLEOTIDE SEQUENCE [LARGE SCALE GENOMIC DNA]</scope>
    <source>
        <strain evidence="1 2">P124</strain>
    </source>
</reference>
<gene>
    <name evidence="1" type="ORF">PRZ48_005257</name>
</gene>
<organism evidence="1 2">
    <name type="scientific">Zasmidium cellare</name>
    <name type="common">Wine cellar mold</name>
    <name type="synonym">Racodium cellare</name>
    <dbReference type="NCBI Taxonomy" id="395010"/>
    <lineage>
        <taxon>Eukaryota</taxon>
        <taxon>Fungi</taxon>
        <taxon>Dikarya</taxon>
        <taxon>Ascomycota</taxon>
        <taxon>Pezizomycotina</taxon>
        <taxon>Dothideomycetes</taxon>
        <taxon>Dothideomycetidae</taxon>
        <taxon>Mycosphaerellales</taxon>
        <taxon>Mycosphaerellaceae</taxon>
        <taxon>Zasmidium</taxon>
    </lineage>
</organism>
<keyword evidence="2" id="KW-1185">Reference proteome</keyword>
<sequence>MLSGGKQLAQEADESISLVGQIGESKLKGEIVIPDLTDHKGKVIDTSKPSETFTEHALNEFVRDVAIRYVEDDDANITKTDSCFPAVCSSALVKRLNWNDAICWRDCGYELVDILLPVREFEAPPK</sequence>
<dbReference type="EMBL" id="JAXOVC010000003">
    <property type="protein sequence ID" value="KAK4504341.1"/>
    <property type="molecule type" value="Genomic_DNA"/>
</dbReference>
<proteinExistence type="predicted"/>
<evidence type="ECO:0000313" key="2">
    <source>
        <dbReference type="Proteomes" id="UP001305779"/>
    </source>
</evidence>
<accession>A0ABR0ET13</accession>
<evidence type="ECO:0000313" key="1">
    <source>
        <dbReference type="EMBL" id="KAK4504341.1"/>
    </source>
</evidence>
<name>A0ABR0ET13_ZASCE</name>
<comment type="caution">
    <text evidence="1">The sequence shown here is derived from an EMBL/GenBank/DDBJ whole genome shotgun (WGS) entry which is preliminary data.</text>
</comment>